<protein>
    <recommendedName>
        <fullName evidence="2">Acyltransferase 3 domain-containing protein</fullName>
    </recommendedName>
</protein>
<dbReference type="Pfam" id="PF01757">
    <property type="entry name" value="Acyl_transf_3"/>
    <property type="match status" value="1"/>
</dbReference>
<reference evidence="3 4" key="1">
    <citation type="submission" date="2020-10" db="EMBL/GenBank/DDBJ databases">
        <authorList>
            <person name="Peeters C."/>
        </authorList>
    </citation>
    <scope>NUCLEOTIDE SEQUENCE [LARGE SCALE GENOMIC DNA]</scope>
    <source>
        <strain evidence="3 4">LMG 28140</strain>
    </source>
</reference>
<sequence length="416" mass="46328">MLPGLDVLRFLLACYLVFYHTLAYYPAAQALHLVDVFRFGGGATSIFFILSGFILSHVSVEAKPDGSRKVAMPRFIVNRLTNIYPIHIISFLMMVALMAVNSRPFDVTLSNLDSALPIPHTMSTVEVTVNSILHIFLLQAWNPFYLSFNDPSWALSTLLFFYLLFPIVAPRLLAVRRKWTMLAAMWIVGLLPATLAVTQGWYGVLMMGILHTNPLVRLPEFMAGIIAYGIFAAHVQPITEIVTRHRKIIIAALVTFFVAAAFLFLRGPRSWQVLLHNGAILPAQVAVIFVAASLHQQTSPRAAAWSRRLGNAALPIFALQIPLFVAFSKVQRALGIPYPLVSCAHRFHVCTAASSRVPLHLSAYPIYLIIVLVASALFQERIVAPLRSALRRALTRRRERFSRAAEMHAPPVSEAQ</sequence>
<organism evidence="3 4">
    <name type="scientific">Paraburkholderia metrosideri</name>
    <dbReference type="NCBI Taxonomy" id="580937"/>
    <lineage>
        <taxon>Bacteria</taxon>
        <taxon>Pseudomonadati</taxon>
        <taxon>Pseudomonadota</taxon>
        <taxon>Betaproteobacteria</taxon>
        <taxon>Burkholderiales</taxon>
        <taxon>Burkholderiaceae</taxon>
        <taxon>Paraburkholderia</taxon>
    </lineage>
</organism>
<evidence type="ECO:0000256" key="1">
    <source>
        <dbReference type="SAM" id="Phobius"/>
    </source>
</evidence>
<feature type="transmembrane region" description="Helical" evidence="1">
    <location>
        <begin position="39"/>
        <end position="60"/>
    </location>
</feature>
<keyword evidence="1" id="KW-1133">Transmembrane helix</keyword>
<dbReference type="InterPro" id="IPR002656">
    <property type="entry name" value="Acyl_transf_3_dom"/>
</dbReference>
<evidence type="ECO:0000313" key="4">
    <source>
        <dbReference type="Proteomes" id="UP000598032"/>
    </source>
</evidence>
<accession>A0ABM8NWM2</accession>
<feature type="transmembrane region" description="Helical" evidence="1">
    <location>
        <begin position="214"/>
        <end position="235"/>
    </location>
</feature>
<dbReference type="InterPro" id="IPR050879">
    <property type="entry name" value="Acyltransferase_3"/>
</dbReference>
<feature type="domain" description="Acyltransferase 3" evidence="2">
    <location>
        <begin position="3"/>
        <end position="376"/>
    </location>
</feature>
<feature type="transmembrane region" description="Helical" evidence="1">
    <location>
        <begin position="247"/>
        <end position="265"/>
    </location>
</feature>
<keyword evidence="1" id="KW-0812">Transmembrane</keyword>
<feature type="transmembrane region" description="Helical" evidence="1">
    <location>
        <begin position="312"/>
        <end position="330"/>
    </location>
</feature>
<dbReference type="Proteomes" id="UP000598032">
    <property type="component" value="Unassembled WGS sequence"/>
</dbReference>
<evidence type="ECO:0000259" key="2">
    <source>
        <dbReference type="Pfam" id="PF01757"/>
    </source>
</evidence>
<evidence type="ECO:0000313" key="3">
    <source>
        <dbReference type="EMBL" id="CAD6547043.1"/>
    </source>
</evidence>
<feature type="transmembrane region" description="Helical" evidence="1">
    <location>
        <begin position="81"/>
        <end position="100"/>
    </location>
</feature>
<feature type="transmembrane region" description="Helical" evidence="1">
    <location>
        <begin position="153"/>
        <end position="174"/>
    </location>
</feature>
<keyword evidence="4" id="KW-1185">Reference proteome</keyword>
<feature type="transmembrane region" description="Helical" evidence="1">
    <location>
        <begin position="181"/>
        <end position="202"/>
    </location>
</feature>
<dbReference type="EMBL" id="CAJHCP010000009">
    <property type="protein sequence ID" value="CAD6547043.1"/>
    <property type="molecule type" value="Genomic_DNA"/>
</dbReference>
<proteinExistence type="predicted"/>
<keyword evidence="1" id="KW-0472">Membrane</keyword>
<comment type="caution">
    <text evidence="3">The sequence shown here is derived from an EMBL/GenBank/DDBJ whole genome shotgun (WGS) entry which is preliminary data.</text>
</comment>
<gene>
    <name evidence="3" type="ORF">LMG28140_04415</name>
</gene>
<feature type="transmembrane region" description="Helical" evidence="1">
    <location>
        <begin position="7"/>
        <end position="27"/>
    </location>
</feature>
<feature type="transmembrane region" description="Helical" evidence="1">
    <location>
        <begin position="364"/>
        <end position="384"/>
    </location>
</feature>
<dbReference type="PANTHER" id="PTHR23028:SF53">
    <property type="entry name" value="ACYL_TRANSF_3 DOMAIN-CONTAINING PROTEIN"/>
    <property type="match status" value="1"/>
</dbReference>
<feature type="transmembrane region" description="Helical" evidence="1">
    <location>
        <begin position="271"/>
        <end position="292"/>
    </location>
</feature>
<name>A0ABM8NWM2_9BURK</name>
<dbReference type="PANTHER" id="PTHR23028">
    <property type="entry name" value="ACETYLTRANSFERASE"/>
    <property type="match status" value="1"/>
</dbReference>
<dbReference type="RefSeq" id="WP_236592226.1">
    <property type="nucleotide sequence ID" value="NZ_CAJHCP010000009.1"/>
</dbReference>